<dbReference type="InterPro" id="IPR013249">
    <property type="entry name" value="RNA_pol_sigma70_r4_t2"/>
</dbReference>
<evidence type="ECO:0000256" key="2">
    <source>
        <dbReference type="ARBA" id="ARBA00023015"/>
    </source>
</evidence>
<dbReference type="PANTHER" id="PTHR43133">
    <property type="entry name" value="RNA POLYMERASE ECF-TYPE SIGMA FACTO"/>
    <property type="match status" value="1"/>
</dbReference>
<organism evidence="7 8">
    <name type="scientific">Acetobacter syzygii</name>
    <dbReference type="NCBI Taxonomy" id="146476"/>
    <lineage>
        <taxon>Bacteria</taxon>
        <taxon>Pseudomonadati</taxon>
        <taxon>Pseudomonadota</taxon>
        <taxon>Alphaproteobacteria</taxon>
        <taxon>Acetobacterales</taxon>
        <taxon>Acetobacteraceae</taxon>
        <taxon>Acetobacter</taxon>
    </lineage>
</organism>
<comment type="similarity">
    <text evidence="1">Belongs to the sigma-70 factor family. ECF subfamily.</text>
</comment>
<proteinExistence type="inferred from homology"/>
<evidence type="ECO:0000256" key="1">
    <source>
        <dbReference type="ARBA" id="ARBA00010641"/>
    </source>
</evidence>
<dbReference type="Proteomes" id="UP000216033">
    <property type="component" value="Unassembled WGS sequence"/>
</dbReference>
<keyword evidence="8" id="KW-1185">Reference proteome</keyword>
<comment type="caution">
    <text evidence="7">The sequence shown here is derived from an EMBL/GenBank/DDBJ whole genome shotgun (WGS) entry which is preliminary data.</text>
</comment>
<feature type="domain" description="RNA polymerase sigma-70 region 2" evidence="5">
    <location>
        <begin position="21"/>
        <end position="86"/>
    </location>
</feature>
<dbReference type="Pfam" id="PF04542">
    <property type="entry name" value="Sigma70_r2"/>
    <property type="match status" value="1"/>
</dbReference>
<evidence type="ECO:0000313" key="8">
    <source>
        <dbReference type="Proteomes" id="UP000216033"/>
    </source>
</evidence>
<dbReference type="GO" id="GO:0016987">
    <property type="term" value="F:sigma factor activity"/>
    <property type="evidence" value="ECO:0007669"/>
    <property type="project" value="UniProtKB-KW"/>
</dbReference>
<dbReference type="InterPro" id="IPR013325">
    <property type="entry name" value="RNA_pol_sigma_r2"/>
</dbReference>
<dbReference type="STRING" id="1231343.Absy_007_002"/>
<dbReference type="InterPro" id="IPR007627">
    <property type="entry name" value="RNA_pol_sigma70_r2"/>
</dbReference>
<feature type="domain" description="RNA polymerase sigma factor 70 region 4 type 2" evidence="6">
    <location>
        <begin position="121"/>
        <end position="162"/>
    </location>
</feature>
<protein>
    <recommendedName>
        <fullName evidence="9">RNA polymerase subunit sigma-24</fullName>
    </recommendedName>
</protein>
<keyword evidence="4" id="KW-0804">Transcription</keyword>
<dbReference type="InterPro" id="IPR036388">
    <property type="entry name" value="WH-like_DNA-bd_sf"/>
</dbReference>
<dbReference type="Gene3D" id="1.10.10.10">
    <property type="entry name" value="Winged helix-like DNA-binding domain superfamily/Winged helix DNA-binding domain"/>
    <property type="match status" value="1"/>
</dbReference>
<dbReference type="InterPro" id="IPR013324">
    <property type="entry name" value="RNA_pol_sigma_r3/r4-like"/>
</dbReference>
<dbReference type="EMBL" id="NDFP01000006">
    <property type="protein sequence ID" value="PAL25985.1"/>
    <property type="molecule type" value="Genomic_DNA"/>
</dbReference>
<dbReference type="NCBIfam" id="TIGR02937">
    <property type="entry name" value="sigma70-ECF"/>
    <property type="match status" value="1"/>
</dbReference>
<dbReference type="InterPro" id="IPR039425">
    <property type="entry name" value="RNA_pol_sigma-70-like"/>
</dbReference>
<evidence type="ECO:0000313" key="7">
    <source>
        <dbReference type="EMBL" id="PAL25985.1"/>
    </source>
</evidence>
<evidence type="ECO:0000259" key="6">
    <source>
        <dbReference type="Pfam" id="PF08281"/>
    </source>
</evidence>
<dbReference type="AlphaFoldDB" id="A0A270BLV3"/>
<dbReference type="SUPFAM" id="SSF88946">
    <property type="entry name" value="Sigma2 domain of RNA polymerase sigma factors"/>
    <property type="match status" value="1"/>
</dbReference>
<keyword evidence="2" id="KW-0805">Transcription regulation</keyword>
<keyword evidence="3" id="KW-0731">Sigma factor</keyword>
<name>A0A270BLV3_9PROT</name>
<dbReference type="GO" id="GO:0003677">
    <property type="term" value="F:DNA binding"/>
    <property type="evidence" value="ECO:0007669"/>
    <property type="project" value="InterPro"/>
</dbReference>
<evidence type="ECO:0008006" key="9">
    <source>
        <dbReference type="Google" id="ProtNLM"/>
    </source>
</evidence>
<dbReference type="OrthoDB" id="9794372at2"/>
<sequence>METEASGGGLALNRKRTSLELYQTHRACLLSYAARLSGDRTVAEDIVQDVWLLFSRQQIETIATPLNYLRTMVRNLVITRMRRQYREGVVDTDFDAATVDVADGQVSPEDRVASREVMQRIVDTIATMPDPRQRDAIRMYHFEGMKLREISAQLGLSLTRVHGLIEDGMVICDRVRKEGQ</sequence>
<dbReference type="SUPFAM" id="SSF88659">
    <property type="entry name" value="Sigma3 and sigma4 domains of RNA polymerase sigma factors"/>
    <property type="match status" value="1"/>
</dbReference>
<dbReference type="InterPro" id="IPR014284">
    <property type="entry name" value="RNA_pol_sigma-70_dom"/>
</dbReference>
<dbReference type="GO" id="GO:0006352">
    <property type="term" value="P:DNA-templated transcription initiation"/>
    <property type="evidence" value="ECO:0007669"/>
    <property type="project" value="InterPro"/>
</dbReference>
<reference evidence="7 8" key="1">
    <citation type="submission" date="2017-04" db="EMBL/GenBank/DDBJ databases">
        <title>Kefir bacterial isolates.</title>
        <authorList>
            <person name="Kim Y."/>
            <person name="Blasche S."/>
            <person name="Patil K.R."/>
        </authorList>
    </citation>
    <scope>NUCLEOTIDE SEQUENCE [LARGE SCALE GENOMIC DNA]</scope>
    <source>
        <strain evidence="7 8">KR-2</strain>
    </source>
</reference>
<dbReference type="Pfam" id="PF08281">
    <property type="entry name" value="Sigma70_r4_2"/>
    <property type="match status" value="1"/>
</dbReference>
<dbReference type="PANTHER" id="PTHR43133:SF63">
    <property type="entry name" value="RNA POLYMERASE SIGMA FACTOR FECI-RELATED"/>
    <property type="match status" value="1"/>
</dbReference>
<gene>
    <name evidence="7" type="ORF">B9K05_07700</name>
</gene>
<evidence type="ECO:0000259" key="5">
    <source>
        <dbReference type="Pfam" id="PF04542"/>
    </source>
</evidence>
<evidence type="ECO:0000256" key="4">
    <source>
        <dbReference type="ARBA" id="ARBA00023163"/>
    </source>
</evidence>
<accession>A0A270BLV3</accession>
<dbReference type="Gene3D" id="1.10.1740.10">
    <property type="match status" value="1"/>
</dbReference>
<evidence type="ECO:0000256" key="3">
    <source>
        <dbReference type="ARBA" id="ARBA00023082"/>
    </source>
</evidence>